<dbReference type="InterPro" id="IPR026841">
    <property type="entry name" value="Aur1/Ipt1"/>
</dbReference>
<feature type="transmembrane region" description="Helical" evidence="1">
    <location>
        <begin position="178"/>
        <end position="203"/>
    </location>
</feature>
<evidence type="ECO:0000256" key="1">
    <source>
        <dbReference type="SAM" id="Phobius"/>
    </source>
</evidence>
<evidence type="ECO:0000313" key="3">
    <source>
        <dbReference type="EMBL" id="MCO5398523.1"/>
    </source>
</evidence>
<feature type="transmembrane region" description="Helical" evidence="1">
    <location>
        <begin position="228"/>
        <end position="249"/>
    </location>
</feature>
<feature type="transmembrane region" description="Helical" evidence="1">
    <location>
        <begin position="12"/>
        <end position="34"/>
    </location>
</feature>
<reference evidence="3" key="2">
    <citation type="journal article" date="2023" name="Front. Microbiol.">
        <title>Ralstonia chuxiongensis sp. nov., Ralstonia mojiangensis sp. nov., and Ralstonia soli sp. nov., isolated from tobacco fields, are three novel species in the family Burkholderiaceae.</title>
        <authorList>
            <person name="Lu C.H."/>
            <person name="Zhang Y.Y."/>
            <person name="Jiang N."/>
            <person name="Chen W."/>
            <person name="Shao X."/>
            <person name="Zhao Z.M."/>
            <person name="Lu W.L."/>
            <person name="Hu X."/>
            <person name="Xi Y.X."/>
            <person name="Zou S.Y."/>
            <person name="Wei Q.J."/>
            <person name="Lin Z.L."/>
            <person name="Gong L."/>
            <person name="Gai X.T."/>
            <person name="Zhang L.Q."/>
            <person name="Li J.Y."/>
            <person name="Jin Y."/>
            <person name="Xia Z.Y."/>
        </authorList>
    </citation>
    <scope>NUCLEOTIDE SEQUENCE</scope>
    <source>
        <strain evidence="3">21MJYT02-11</strain>
    </source>
</reference>
<keyword evidence="1" id="KW-0472">Membrane</keyword>
<protein>
    <submittedName>
        <fullName evidence="3">Phosphatase PAP2 family protein</fullName>
    </submittedName>
</protein>
<reference evidence="3" key="1">
    <citation type="submission" date="2022-06" db="EMBL/GenBank/DDBJ databases">
        <authorList>
            <person name="Lu C.-H."/>
        </authorList>
    </citation>
    <scope>NUCLEOTIDE SEQUENCE</scope>
    <source>
        <strain evidence="3">21MJYT02-11</strain>
    </source>
</reference>
<sequence length="320" mass="34381">MKTTTRVFTQGDLIRWSGVLVVVVLDGVWLAASGRSITGTSLAPKLASVLLLAGISIALALIAGLPTITATPRGMHYRRFALVAQSGALIVTFTCAMSVLSYLLVSIAPPIVDTQLAAIDAQLGFDWPHLYIWVHTRPTLHLVLQLTYYSALLQLGLIPMLAGLLGRSDHLREFVANLMLSCALLLVISTPWPAAGAFVFYGIASPSDLAMVSHFGALRDGTMRVIDLAQMQGLVSLPSYHTAMALFFVQAMRWTRTGLVLSGLLNALMILATPTEGGHYLVDVIAGVALWAVTIGALRLTVLRKRVPAAPKLSVQTLFR</sequence>
<feature type="transmembrane region" description="Helical" evidence="1">
    <location>
        <begin position="146"/>
        <end position="166"/>
    </location>
</feature>
<accession>A0ABT1AJN0</accession>
<keyword evidence="4" id="KW-1185">Reference proteome</keyword>
<dbReference type="RefSeq" id="WP_252679750.1">
    <property type="nucleotide sequence ID" value="NZ_JAMXHT010000003.1"/>
</dbReference>
<keyword evidence="1" id="KW-0812">Transmembrane</keyword>
<feature type="transmembrane region" description="Helical" evidence="1">
    <location>
        <begin position="80"/>
        <end position="105"/>
    </location>
</feature>
<dbReference type="Pfam" id="PF14378">
    <property type="entry name" value="PAP2_3"/>
    <property type="match status" value="1"/>
</dbReference>
<evidence type="ECO:0000259" key="2">
    <source>
        <dbReference type="Pfam" id="PF14378"/>
    </source>
</evidence>
<evidence type="ECO:0000313" key="4">
    <source>
        <dbReference type="Proteomes" id="UP001162811"/>
    </source>
</evidence>
<dbReference type="Proteomes" id="UP001162811">
    <property type="component" value="Unassembled WGS sequence"/>
</dbReference>
<keyword evidence="1" id="KW-1133">Transmembrane helix</keyword>
<proteinExistence type="predicted"/>
<feature type="transmembrane region" description="Helical" evidence="1">
    <location>
        <begin position="280"/>
        <end position="302"/>
    </location>
</feature>
<dbReference type="EMBL" id="JAMXHT010000003">
    <property type="protein sequence ID" value="MCO5398523.1"/>
    <property type="molecule type" value="Genomic_DNA"/>
</dbReference>
<comment type="caution">
    <text evidence="3">The sequence shown here is derived from an EMBL/GenBank/DDBJ whole genome shotgun (WGS) entry which is preliminary data.</text>
</comment>
<organism evidence="3 4">
    <name type="scientific">Ralstonia soli</name>
    <dbReference type="NCBI Taxonomy" id="2953896"/>
    <lineage>
        <taxon>Bacteria</taxon>
        <taxon>Pseudomonadati</taxon>
        <taxon>Pseudomonadota</taxon>
        <taxon>Betaproteobacteria</taxon>
        <taxon>Burkholderiales</taxon>
        <taxon>Burkholderiaceae</taxon>
        <taxon>Ralstonia</taxon>
    </lineage>
</organism>
<feature type="transmembrane region" description="Helical" evidence="1">
    <location>
        <begin position="256"/>
        <end position="274"/>
    </location>
</feature>
<name>A0ABT1AJN0_9RALS</name>
<feature type="transmembrane region" description="Helical" evidence="1">
    <location>
        <begin position="46"/>
        <end position="68"/>
    </location>
</feature>
<feature type="domain" description="Inositolphosphotransferase Aur1/Ipt1" evidence="2">
    <location>
        <begin position="115"/>
        <end position="295"/>
    </location>
</feature>
<gene>
    <name evidence="3" type="ORF">NG900_09995</name>
</gene>